<feature type="region of interest" description="Disordered" evidence="1">
    <location>
        <begin position="1"/>
        <end position="20"/>
    </location>
</feature>
<accession>A0A7Y4IR38</accession>
<evidence type="ECO:0000256" key="2">
    <source>
        <dbReference type="SAM" id="Phobius"/>
    </source>
</evidence>
<name>A0A7Y4IR38_MYXXA</name>
<keyword evidence="2" id="KW-0472">Membrane</keyword>
<evidence type="ECO:0000313" key="3">
    <source>
        <dbReference type="EMBL" id="NOJ83904.1"/>
    </source>
</evidence>
<feature type="non-terminal residue" evidence="3">
    <location>
        <position position="1"/>
    </location>
</feature>
<gene>
    <name evidence="3" type="ORF">HNV28_37315</name>
</gene>
<comment type="caution">
    <text evidence="3">The sequence shown here is derived from an EMBL/GenBank/DDBJ whole genome shotgun (WGS) entry which is preliminary data.</text>
</comment>
<dbReference type="Proteomes" id="UP000533080">
    <property type="component" value="Unassembled WGS sequence"/>
</dbReference>
<proteinExistence type="predicted"/>
<dbReference type="AlphaFoldDB" id="A0A7Y4IR38"/>
<evidence type="ECO:0000256" key="1">
    <source>
        <dbReference type="SAM" id="MobiDB-lite"/>
    </source>
</evidence>
<evidence type="ECO:0000313" key="4">
    <source>
        <dbReference type="Proteomes" id="UP000533080"/>
    </source>
</evidence>
<reference evidence="3 4" key="1">
    <citation type="submission" date="2020-05" db="EMBL/GenBank/DDBJ databases">
        <authorList>
            <person name="Whitworth D."/>
        </authorList>
    </citation>
    <scope>NUCLEOTIDE SEQUENCE [LARGE SCALE GENOMIC DNA]</scope>
    <source>
        <strain evidence="3 4">AM005</strain>
    </source>
</reference>
<organism evidence="3 4">
    <name type="scientific">Myxococcus xanthus</name>
    <dbReference type="NCBI Taxonomy" id="34"/>
    <lineage>
        <taxon>Bacteria</taxon>
        <taxon>Pseudomonadati</taxon>
        <taxon>Myxococcota</taxon>
        <taxon>Myxococcia</taxon>
        <taxon>Myxococcales</taxon>
        <taxon>Cystobacterineae</taxon>
        <taxon>Myxococcaceae</taxon>
        <taxon>Myxococcus</taxon>
    </lineage>
</organism>
<dbReference type="EMBL" id="JABFNT010000273">
    <property type="protein sequence ID" value="NOJ83904.1"/>
    <property type="molecule type" value="Genomic_DNA"/>
</dbReference>
<protein>
    <submittedName>
        <fullName evidence="3">Protein BatD</fullName>
    </submittedName>
</protein>
<feature type="transmembrane region" description="Helical" evidence="2">
    <location>
        <begin position="51"/>
        <end position="72"/>
    </location>
</feature>
<sequence length="192" mass="19987">GGASSIASGAPQASSDQANEQKNVLTAGGLRPVRYQARFEAPGVPVWKRGFFVPTVLAPLGLLLGVALIGGVRGRLALRSEAGRGRQQAKAARKRLADAEKLQSSGDVGAFYGEVEKALHGFLEARLGMPVVGLTREVLAEKLTAGGADAERRAKVLFVLEACDFGRYGGGGDPAERQKVMDAAAAAMEGWA</sequence>
<keyword evidence="2" id="KW-1133">Transmembrane helix</keyword>
<keyword evidence="2" id="KW-0812">Transmembrane</keyword>